<organism evidence="2">
    <name type="scientific">Tanacetum cinerariifolium</name>
    <name type="common">Dalmatian daisy</name>
    <name type="synonym">Chrysanthemum cinerariifolium</name>
    <dbReference type="NCBI Taxonomy" id="118510"/>
    <lineage>
        <taxon>Eukaryota</taxon>
        <taxon>Viridiplantae</taxon>
        <taxon>Streptophyta</taxon>
        <taxon>Embryophyta</taxon>
        <taxon>Tracheophyta</taxon>
        <taxon>Spermatophyta</taxon>
        <taxon>Magnoliopsida</taxon>
        <taxon>eudicotyledons</taxon>
        <taxon>Gunneridae</taxon>
        <taxon>Pentapetalae</taxon>
        <taxon>asterids</taxon>
        <taxon>campanulids</taxon>
        <taxon>Asterales</taxon>
        <taxon>Asteraceae</taxon>
        <taxon>Asteroideae</taxon>
        <taxon>Anthemideae</taxon>
        <taxon>Anthemidinae</taxon>
        <taxon>Tanacetum</taxon>
    </lineage>
</organism>
<feature type="non-terminal residue" evidence="2">
    <location>
        <position position="1"/>
    </location>
</feature>
<protein>
    <submittedName>
        <fullName evidence="2">Uncharacterized protein</fullName>
    </submittedName>
</protein>
<evidence type="ECO:0000256" key="1">
    <source>
        <dbReference type="SAM" id="MobiDB-lite"/>
    </source>
</evidence>
<reference evidence="2" key="1">
    <citation type="journal article" date="2019" name="Sci. Rep.">
        <title>Draft genome of Tanacetum cinerariifolium, the natural source of mosquito coil.</title>
        <authorList>
            <person name="Yamashiro T."/>
            <person name="Shiraishi A."/>
            <person name="Satake H."/>
            <person name="Nakayama K."/>
        </authorList>
    </citation>
    <scope>NUCLEOTIDE SEQUENCE</scope>
</reference>
<name>A0A699X0S6_TANCI</name>
<accession>A0A699X0S6</accession>
<dbReference type="AlphaFoldDB" id="A0A699X0S6"/>
<feature type="compositionally biased region" description="Low complexity" evidence="1">
    <location>
        <begin position="1"/>
        <end position="27"/>
    </location>
</feature>
<sequence length="71" mass="7275">PAGAAPHAGPAGARRGAQPAGPGAAVRVQRRAAHRGGRFYLRRAGAALLPGRQYAARAGRRPYRRGVVPAA</sequence>
<gene>
    <name evidence="2" type="ORF">Tci_924622</name>
</gene>
<feature type="region of interest" description="Disordered" evidence="1">
    <location>
        <begin position="1"/>
        <end position="30"/>
    </location>
</feature>
<dbReference type="EMBL" id="BKCJ011784791">
    <property type="protein sequence ID" value="GFD52653.1"/>
    <property type="molecule type" value="Genomic_DNA"/>
</dbReference>
<proteinExistence type="predicted"/>
<evidence type="ECO:0000313" key="2">
    <source>
        <dbReference type="EMBL" id="GFD52653.1"/>
    </source>
</evidence>
<comment type="caution">
    <text evidence="2">The sequence shown here is derived from an EMBL/GenBank/DDBJ whole genome shotgun (WGS) entry which is preliminary data.</text>
</comment>